<name>A0ACB9YMX9_9PEZI</name>
<comment type="caution">
    <text evidence="1">The sequence shown here is derived from an EMBL/GenBank/DDBJ whole genome shotgun (WGS) entry which is preliminary data.</text>
</comment>
<evidence type="ECO:0000313" key="1">
    <source>
        <dbReference type="EMBL" id="KAI4860674.1"/>
    </source>
</evidence>
<protein>
    <submittedName>
        <fullName evidence="1">Uncharacterized protein</fullName>
    </submittedName>
</protein>
<dbReference type="Proteomes" id="UP001497700">
    <property type="component" value="Unassembled WGS sequence"/>
</dbReference>
<dbReference type="EMBL" id="MU393577">
    <property type="protein sequence ID" value="KAI4860674.1"/>
    <property type="molecule type" value="Genomic_DNA"/>
</dbReference>
<proteinExistence type="predicted"/>
<organism evidence="1 2">
    <name type="scientific">Hypoxylon rubiginosum</name>
    <dbReference type="NCBI Taxonomy" id="110542"/>
    <lineage>
        <taxon>Eukaryota</taxon>
        <taxon>Fungi</taxon>
        <taxon>Dikarya</taxon>
        <taxon>Ascomycota</taxon>
        <taxon>Pezizomycotina</taxon>
        <taxon>Sordariomycetes</taxon>
        <taxon>Xylariomycetidae</taxon>
        <taxon>Xylariales</taxon>
        <taxon>Hypoxylaceae</taxon>
        <taxon>Hypoxylon</taxon>
    </lineage>
</organism>
<reference evidence="1 2" key="1">
    <citation type="journal article" date="2022" name="New Phytol.">
        <title>Ecological generalism drives hyperdiversity of secondary metabolite gene clusters in xylarialean endophytes.</title>
        <authorList>
            <person name="Franco M.E.E."/>
            <person name="Wisecaver J.H."/>
            <person name="Arnold A.E."/>
            <person name="Ju Y.M."/>
            <person name="Slot J.C."/>
            <person name="Ahrendt S."/>
            <person name="Moore L.P."/>
            <person name="Eastman K.E."/>
            <person name="Scott K."/>
            <person name="Konkel Z."/>
            <person name="Mondo S.J."/>
            <person name="Kuo A."/>
            <person name="Hayes R.D."/>
            <person name="Haridas S."/>
            <person name="Andreopoulos B."/>
            <person name="Riley R."/>
            <person name="LaButti K."/>
            <person name="Pangilinan J."/>
            <person name="Lipzen A."/>
            <person name="Amirebrahimi M."/>
            <person name="Yan J."/>
            <person name="Adam C."/>
            <person name="Keymanesh K."/>
            <person name="Ng V."/>
            <person name="Louie K."/>
            <person name="Northen T."/>
            <person name="Drula E."/>
            <person name="Henrissat B."/>
            <person name="Hsieh H.M."/>
            <person name="Youens-Clark K."/>
            <person name="Lutzoni F."/>
            <person name="Miadlikowska J."/>
            <person name="Eastwood D.C."/>
            <person name="Hamelin R.C."/>
            <person name="Grigoriev I.V."/>
            <person name="U'Ren J.M."/>
        </authorList>
    </citation>
    <scope>NUCLEOTIDE SEQUENCE [LARGE SCALE GENOMIC DNA]</scope>
    <source>
        <strain evidence="1 2">CBS 119005</strain>
    </source>
</reference>
<accession>A0ACB9YMX9</accession>
<sequence length="418" mass="47324">MGSNALFTEDELDLIRSQPALPPPPGVASNFDNPLNNNKLAIAVIAVCMALTAFFVLIRAYTRIRYMKRVKLEDYIGLVALPFFIAGTWILGSIPRDPGFLVHQWDIRVGDLEGFIYDYVLITILYCVALMLIKASILLEWVHLFVGTSGTAFYWICHVMIWSNCCLYVTTIITINFTCSPRERIWRRYIPGTCINIDAFNLFITAFHLVFDLLMLLLPHRVIWKLSLSTQQKIGISTVFSVGVVTCACAAGRVVSAVMMGSSPDSTYAYSRHLLWGLAEITTTELIFCVPAAPLMLRYPSLLHRIHEFLQSKMPTLSPRENISSNSSQHRTQPKASRREAPINEYPWMDENSDGHLTELELVRSRDGHAKNPYQEQSEQFQRGILRTTEIAITTSEDSEFGGEDVQKPKHPQAWLDC</sequence>
<keyword evidence="2" id="KW-1185">Reference proteome</keyword>
<gene>
    <name evidence="1" type="ORF">F4820DRAFT_436091</name>
</gene>
<evidence type="ECO:0000313" key="2">
    <source>
        <dbReference type="Proteomes" id="UP001497700"/>
    </source>
</evidence>